<evidence type="ECO:0000256" key="1">
    <source>
        <dbReference type="ARBA" id="ARBA00004370"/>
    </source>
</evidence>
<dbReference type="GO" id="GO:0004622">
    <property type="term" value="F:phosphatidylcholine lysophospholipase activity"/>
    <property type="evidence" value="ECO:0007669"/>
    <property type="project" value="UniProtKB-EC"/>
</dbReference>
<dbReference type="SUPFAM" id="SSF51206">
    <property type="entry name" value="cAMP-binding domain-like"/>
    <property type="match status" value="3"/>
</dbReference>
<comment type="subcellular location">
    <subcellularLocation>
        <location evidence="12">Endoplasmic reticulum membrane</location>
    </subcellularLocation>
    <subcellularLocation>
        <location evidence="1">Membrane</location>
    </subcellularLocation>
</comment>
<comment type="caution">
    <text evidence="16">The sequence shown here is derived from an EMBL/GenBank/DDBJ whole genome shotgun (WGS) entry which is preliminary data.</text>
</comment>
<dbReference type="OrthoDB" id="421051at2759"/>
<dbReference type="InterPro" id="IPR000595">
    <property type="entry name" value="cNMP-bd_dom"/>
</dbReference>
<dbReference type="GO" id="GO:0046470">
    <property type="term" value="P:phosphatidylcholine metabolic process"/>
    <property type="evidence" value="ECO:0007669"/>
    <property type="project" value="InterPro"/>
</dbReference>
<protein>
    <recommendedName>
        <fullName evidence="4 12">Lysophospholipase NTE1</fullName>
        <ecNumber evidence="3 12">3.1.1.5</ecNumber>
    </recommendedName>
    <alternativeName>
        <fullName evidence="12">Intracellular phospholipase B</fullName>
    </alternativeName>
</protein>
<dbReference type="InterPro" id="IPR050301">
    <property type="entry name" value="NTE"/>
</dbReference>
<dbReference type="EC" id="3.1.1.5" evidence="3 12"/>
<reference evidence="16 17" key="1">
    <citation type="journal article" date="2019" name="Fungal Biol. Biotechnol.">
        <title>Draft genome sequence of fastidious pathogen Ceratobasidium theobromae, which causes vascular-streak dieback in Theobroma cacao.</title>
        <authorList>
            <person name="Ali S.S."/>
            <person name="Asman A."/>
            <person name="Shao J."/>
            <person name="Firmansyah A.P."/>
            <person name="Susilo A.W."/>
            <person name="Rosmana A."/>
            <person name="McMahon P."/>
            <person name="Junaid M."/>
            <person name="Guest D."/>
            <person name="Kheng T.Y."/>
            <person name="Meinhardt L.W."/>
            <person name="Bailey B.A."/>
        </authorList>
    </citation>
    <scope>NUCLEOTIDE SEQUENCE [LARGE SCALE GENOMIC DNA]</scope>
    <source>
        <strain evidence="16 17">CT2</strain>
    </source>
</reference>
<feature type="domain" description="Cyclic nucleotide-binding" evidence="14">
    <location>
        <begin position="702"/>
        <end position="776"/>
    </location>
</feature>
<proteinExistence type="inferred from homology"/>
<accession>A0A5N5QUY8</accession>
<evidence type="ECO:0000313" key="16">
    <source>
        <dbReference type="EMBL" id="KAB5595017.1"/>
    </source>
</evidence>
<dbReference type="Pfam" id="PF01734">
    <property type="entry name" value="Patatin"/>
    <property type="match status" value="1"/>
</dbReference>
<dbReference type="PANTHER" id="PTHR14226">
    <property type="entry name" value="NEUROPATHY TARGET ESTERASE/SWISS CHEESE D.MELANOGASTER"/>
    <property type="match status" value="1"/>
</dbReference>
<name>A0A5N5QUY8_9AGAM</name>
<dbReference type="FunFam" id="2.60.120.10:FF:000062">
    <property type="entry name" value="Lysophospholipase NTE1"/>
    <property type="match status" value="1"/>
</dbReference>
<feature type="region of interest" description="Disordered" evidence="13">
    <location>
        <begin position="773"/>
        <end position="814"/>
    </location>
</feature>
<dbReference type="GO" id="GO:0005789">
    <property type="term" value="C:endoplasmic reticulum membrane"/>
    <property type="evidence" value="ECO:0007669"/>
    <property type="project" value="UniProtKB-SubCell"/>
</dbReference>
<feature type="short sequence motif" description="GXGXXG" evidence="11">
    <location>
        <begin position="1231"/>
        <end position="1236"/>
    </location>
</feature>
<keyword evidence="6 11" id="KW-0378">Hydrolase</keyword>
<dbReference type="Proteomes" id="UP000383932">
    <property type="component" value="Unassembled WGS sequence"/>
</dbReference>
<dbReference type="PROSITE" id="PS50042">
    <property type="entry name" value="CNMP_BINDING_3"/>
    <property type="match status" value="2"/>
</dbReference>
<sequence>MNGAETITTDDVQRRDLHPLVSLVAAFFSVFVWTLAWARTLVAFVTIKIPIFIYAVLSYSLTLTLNFYSLLAISVASMIALSYYIRFRYLNAYEELKEAPLDKPNTTSLHPDIAAAAEDSAAPRFSNYLDEFLQAIRVFGFLEKPVFHELARHLQTRRLIAGDTLALDQDLSFYCVVDGHVQVFTETGRHVDPWDDESGGTGGYQLLNEVGPGGTLSSLFTILSLFTEDVRISWQDNSTGEHSPVAQDGENQDVSHLDLANDSGAVGPPPVLRRTSVSSSGSTILTAAKDARFTMSPMGGLPGNGETMPSSARSTSSGPGTRISGTESEIQGRATSGEARSEHRYLPQSVRQDTIARATVDTTLAVIPAEAFRRLTHKFPKASAHIYSMPIVILTRFSRVTFNAMHKYLGLTVELLRTEKAINDLACHPLPNEFYSGGGMQRLRQRFADVLHVDEGDEQAVQTEDDTIADSEDQFGRIPRHRGSSIGSGTMSNEGTAIQAPMANPSRSPRLNRSRTRFAAPNDPHAPTHKQKLSISTVSSDAPFKVVNPSRSEIQAGDLHTMAGQLSATKHYRPGPASRAVSYAKNLASEARQRSISANSHANEGTHAAQATTTQDFDLRDEVMSSIAKSIGLLQPPLSESMDASPMLSPTKPAAPKGLFPSSASVAPSSSRNALRNTALFGSAFSNLSYLQSQDDASSVTSLTTMTPVSLSGLDNDVEILFYPAGSTLVRAGERNGGLFYVIDGFLDVSIPQEGPGISKSTNTPGGVAIVSKHPKGNKATRPELKVQSSGQSRSEVSHADSEHPPMGRINHPKASKHLFTVKTASLSGTPSYVDILAKTDTYVGFLPSHALERLLERRPIVLLTLAKRLISLLSPLVLHIDASLDWQQVDAGQILWRPGEASDSFYMVLNGRLRALTEKEDGGVNIVAEYGQGETVGELDVITSSTRRTTLHAIRDTELVRMPMSLFNAISIRHPQTTVQLLRMIASRVRNEVDQASMNPRQQPGSKELGRNNPNLKTVCILPSTRDVPVVVFATKLQAALEDMGAPTSFLTQASVTRHLGRHAFTKLGKLKAAAWLAEQEQRYRIVLYVADTPVGSPWTQTCIRQADSIMIIGMGDDPALGEYERLLMSTKTTARRELVLLHPNKNIAPGSTREWLKGLVQPEVQDIQDTTDPAAIIAFNKIKNKVQLEIQKYTRSQANTRPSRPKHFSDFARLARRLCGKSVGLVLGGGGARGIAHLGVIRALEDRGIPIDHIGGTSIGSFIGGLYAREADLLSSSIRAKQFSGRMSSLWRLLSDITWPVVAYTTGHFFNRSIYKAFSNLHIEDMWLPFFCNTTNIITSRMDVHDTGYAWRYIRASMTLVGLLPPLCDNGDMLVDGGYAQRGNKLYDNSPRNYGDTVSGWWVALNRWNPFSSTRNIPDITDIQGRLT</sequence>
<evidence type="ECO:0000256" key="11">
    <source>
        <dbReference type="PROSITE-ProRule" id="PRU01161"/>
    </source>
</evidence>
<feature type="compositionally biased region" description="Polar residues" evidence="13">
    <location>
        <begin position="995"/>
        <end position="1006"/>
    </location>
</feature>
<dbReference type="InterPro" id="IPR001423">
    <property type="entry name" value="LysoPLipase_patatin_CS"/>
</dbReference>
<dbReference type="EMBL" id="SSOP01000013">
    <property type="protein sequence ID" value="KAB5595017.1"/>
    <property type="molecule type" value="Genomic_DNA"/>
</dbReference>
<feature type="transmembrane region" description="Helical" evidence="12">
    <location>
        <begin position="67"/>
        <end position="85"/>
    </location>
</feature>
<dbReference type="PROSITE" id="PS51635">
    <property type="entry name" value="PNPLA"/>
    <property type="match status" value="1"/>
</dbReference>
<feature type="active site" description="Proton acceptor" evidence="11">
    <location>
        <position position="1378"/>
    </location>
</feature>
<keyword evidence="10 12" id="KW-0472">Membrane</keyword>
<evidence type="ECO:0000256" key="3">
    <source>
        <dbReference type="ARBA" id="ARBA00013274"/>
    </source>
</evidence>
<dbReference type="SMART" id="SM00100">
    <property type="entry name" value="cNMP"/>
    <property type="match status" value="2"/>
</dbReference>
<feature type="region of interest" description="Disordered" evidence="13">
    <location>
        <begin position="994"/>
        <end position="1014"/>
    </location>
</feature>
<keyword evidence="9 11" id="KW-0443">Lipid metabolism</keyword>
<dbReference type="CDD" id="cd00038">
    <property type="entry name" value="CAP_ED"/>
    <property type="match status" value="2"/>
</dbReference>
<keyword evidence="17" id="KW-1185">Reference proteome</keyword>
<feature type="domain" description="PNPLA" evidence="15">
    <location>
        <begin position="1227"/>
        <end position="1392"/>
    </location>
</feature>
<feature type="compositionally biased region" description="Polar residues" evidence="13">
    <location>
        <begin position="485"/>
        <end position="496"/>
    </location>
</feature>
<dbReference type="InterPro" id="IPR018490">
    <property type="entry name" value="cNMP-bd_dom_sf"/>
</dbReference>
<dbReference type="Pfam" id="PF00027">
    <property type="entry name" value="cNMP_binding"/>
    <property type="match status" value="1"/>
</dbReference>
<evidence type="ECO:0000259" key="14">
    <source>
        <dbReference type="PROSITE" id="PS50042"/>
    </source>
</evidence>
<feature type="compositionally biased region" description="Acidic residues" evidence="13">
    <location>
        <begin position="458"/>
        <end position="473"/>
    </location>
</feature>
<dbReference type="InterPro" id="IPR056556">
    <property type="entry name" value="NTE1_P-loop_dom"/>
</dbReference>
<evidence type="ECO:0000313" key="17">
    <source>
        <dbReference type="Proteomes" id="UP000383932"/>
    </source>
</evidence>
<organism evidence="16 17">
    <name type="scientific">Ceratobasidium theobromae</name>
    <dbReference type="NCBI Taxonomy" id="1582974"/>
    <lineage>
        <taxon>Eukaryota</taxon>
        <taxon>Fungi</taxon>
        <taxon>Dikarya</taxon>
        <taxon>Basidiomycota</taxon>
        <taxon>Agaricomycotina</taxon>
        <taxon>Agaricomycetes</taxon>
        <taxon>Cantharellales</taxon>
        <taxon>Ceratobasidiaceae</taxon>
        <taxon>Ceratobasidium</taxon>
    </lineage>
</organism>
<evidence type="ECO:0000256" key="12">
    <source>
        <dbReference type="RuleBase" id="RU362043"/>
    </source>
</evidence>
<dbReference type="Gene3D" id="3.40.1090.10">
    <property type="entry name" value="Cytosolic phospholipase A2 catalytic domain"/>
    <property type="match status" value="1"/>
</dbReference>
<evidence type="ECO:0000259" key="15">
    <source>
        <dbReference type="PROSITE" id="PS51635"/>
    </source>
</evidence>
<feature type="short sequence motif" description="GXSXG" evidence="11">
    <location>
        <begin position="1258"/>
        <end position="1262"/>
    </location>
</feature>
<dbReference type="Pfam" id="PF24179">
    <property type="entry name" value="NTE_Ploop"/>
    <property type="match status" value="1"/>
</dbReference>
<feature type="compositionally biased region" description="Polar residues" evidence="13">
    <location>
        <begin position="275"/>
        <end position="285"/>
    </location>
</feature>
<evidence type="ECO:0000256" key="6">
    <source>
        <dbReference type="ARBA" id="ARBA00022801"/>
    </source>
</evidence>
<evidence type="ECO:0000256" key="9">
    <source>
        <dbReference type="ARBA" id="ARBA00023098"/>
    </source>
</evidence>
<keyword evidence="5 12" id="KW-0812">Transmembrane</keyword>
<evidence type="ECO:0000256" key="4">
    <source>
        <dbReference type="ARBA" id="ARBA00018317"/>
    </source>
</evidence>
<feature type="region of interest" description="Disordered" evidence="13">
    <location>
        <begin position="258"/>
        <end position="345"/>
    </location>
</feature>
<dbReference type="GO" id="GO:0016042">
    <property type="term" value="P:lipid catabolic process"/>
    <property type="evidence" value="ECO:0007669"/>
    <property type="project" value="UniProtKB-UniRule"/>
</dbReference>
<dbReference type="InterPro" id="IPR002641">
    <property type="entry name" value="PNPLA_dom"/>
</dbReference>
<feature type="region of interest" description="Disordered" evidence="13">
    <location>
        <begin position="592"/>
        <end position="613"/>
    </location>
</feature>
<comment type="catalytic activity">
    <reaction evidence="12">
        <text>a 1-acyl-sn-glycero-3-phosphocholine + H2O = sn-glycerol 3-phosphocholine + a fatty acid + H(+)</text>
        <dbReference type="Rhea" id="RHEA:15177"/>
        <dbReference type="ChEBI" id="CHEBI:15377"/>
        <dbReference type="ChEBI" id="CHEBI:15378"/>
        <dbReference type="ChEBI" id="CHEBI:16870"/>
        <dbReference type="ChEBI" id="CHEBI:28868"/>
        <dbReference type="ChEBI" id="CHEBI:58168"/>
        <dbReference type="EC" id="3.1.1.5"/>
    </reaction>
</comment>
<evidence type="ECO:0000256" key="8">
    <source>
        <dbReference type="ARBA" id="ARBA00022989"/>
    </source>
</evidence>
<dbReference type="PROSITE" id="PS01237">
    <property type="entry name" value="UPF0028"/>
    <property type="match status" value="1"/>
</dbReference>
<evidence type="ECO:0000256" key="5">
    <source>
        <dbReference type="ARBA" id="ARBA00022692"/>
    </source>
</evidence>
<feature type="active site" description="Nucleophile" evidence="11">
    <location>
        <position position="1260"/>
    </location>
</feature>
<feature type="transmembrane region" description="Helical" evidence="12">
    <location>
        <begin position="17"/>
        <end position="36"/>
    </location>
</feature>
<evidence type="ECO:0000256" key="10">
    <source>
        <dbReference type="ARBA" id="ARBA00023136"/>
    </source>
</evidence>
<evidence type="ECO:0000256" key="7">
    <source>
        <dbReference type="ARBA" id="ARBA00022963"/>
    </source>
</evidence>
<feature type="compositionally biased region" description="Polar residues" evidence="13">
    <location>
        <begin position="307"/>
        <end position="329"/>
    </location>
</feature>
<dbReference type="PANTHER" id="PTHR14226:SF29">
    <property type="entry name" value="NEUROPATHY TARGET ESTERASE SWS"/>
    <property type="match status" value="1"/>
</dbReference>
<dbReference type="Gene3D" id="2.60.120.10">
    <property type="entry name" value="Jelly Rolls"/>
    <property type="match status" value="3"/>
</dbReference>
<keyword evidence="8 12" id="KW-1133">Transmembrane helix</keyword>
<feature type="domain" description="Cyclic nucleotide-binding" evidence="14">
    <location>
        <begin position="869"/>
        <end position="971"/>
    </location>
</feature>
<feature type="compositionally biased region" description="Basic and acidic residues" evidence="13">
    <location>
        <begin position="796"/>
        <end position="806"/>
    </location>
</feature>
<evidence type="ECO:0000256" key="2">
    <source>
        <dbReference type="ARBA" id="ARBA00006636"/>
    </source>
</evidence>
<gene>
    <name evidence="16" type="ORF">CTheo_1478</name>
</gene>
<feature type="transmembrane region" description="Helical" evidence="12">
    <location>
        <begin position="41"/>
        <end position="61"/>
    </location>
</feature>
<keyword evidence="12" id="KW-0256">Endoplasmic reticulum</keyword>
<feature type="region of interest" description="Disordered" evidence="13">
    <location>
        <begin position="458"/>
        <end position="535"/>
    </location>
</feature>
<evidence type="ECO:0000256" key="13">
    <source>
        <dbReference type="SAM" id="MobiDB-lite"/>
    </source>
</evidence>
<comment type="similarity">
    <text evidence="2 12">Belongs to the NTE family.</text>
</comment>
<dbReference type="SUPFAM" id="SSF52151">
    <property type="entry name" value="FabD/lysophospholipase-like"/>
    <property type="match status" value="1"/>
</dbReference>
<keyword evidence="7 11" id="KW-0442">Lipid degradation</keyword>
<dbReference type="InterPro" id="IPR016035">
    <property type="entry name" value="Acyl_Trfase/lysoPLipase"/>
</dbReference>
<dbReference type="InterPro" id="IPR014710">
    <property type="entry name" value="RmlC-like_jellyroll"/>
</dbReference>
<comment type="function">
    <text evidence="12">Intracellular phospholipase B that catalyzes the double deacylation of phosphatidylcholine (PC) to glycerophosphocholine (GroPCho). Plays an important role in membrane lipid homeostasis.</text>
</comment>
<feature type="compositionally biased region" description="Polar residues" evidence="13">
    <location>
        <begin position="594"/>
        <end position="613"/>
    </location>
</feature>
<feature type="short sequence motif" description="DGA/G" evidence="11">
    <location>
        <begin position="1378"/>
        <end position="1380"/>
    </location>
</feature>